<feature type="transmembrane region" description="Helical" evidence="7">
    <location>
        <begin position="183"/>
        <end position="200"/>
    </location>
</feature>
<feature type="transmembrane region" description="Helical" evidence="7">
    <location>
        <begin position="6"/>
        <end position="25"/>
    </location>
</feature>
<keyword evidence="6 7" id="KW-0472">Membrane</keyword>
<feature type="transmembrane region" description="Helical" evidence="7">
    <location>
        <begin position="212"/>
        <end position="231"/>
    </location>
</feature>
<evidence type="ECO:0000313" key="8">
    <source>
        <dbReference type="EMBL" id="GAA5159508.1"/>
    </source>
</evidence>
<feature type="transmembrane region" description="Helical" evidence="7">
    <location>
        <begin position="45"/>
        <end position="64"/>
    </location>
</feature>
<comment type="subcellular location">
    <subcellularLocation>
        <location evidence="1">Cell membrane</location>
        <topology evidence="1">Multi-pass membrane protein</topology>
    </subcellularLocation>
</comment>
<sequence length="351" mass="37359">MAQASYLLLAFLLTAVACWGFAELARIAPQLRLLDLPDERKQHAAAVPVVGGLGIFVGLLLAALLCGQAWPLEVLLPSLSLFLVGLVDDLRGMRALVKLLAQVLCAWWLVELTGASLYALPMPFAYGHWVLGPLATPLTVLLVVALLNAINMIDGLDGLAGGCLAIAALGIAYAAWVVGRADLGVSALALCAALAGFLLWNARLPWQQRARLFLGDAGALGVGLVLCWLMFRLSLTPGGTRVPVTVALAPLAVPLIDMVVVAFWRLAEGRNPMQADRGHSHHLLLGLGLSAVGAVRLIWIASALVTVLTCVAWRAGVAEGRLLGVLLLAAVLHMVWFRRSWLALRRSKENV</sequence>
<dbReference type="CDD" id="cd06853">
    <property type="entry name" value="GT_WecA_like"/>
    <property type="match status" value="1"/>
</dbReference>
<evidence type="ECO:0000313" key="9">
    <source>
        <dbReference type="Proteomes" id="UP001500547"/>
    </source>
</evidence>
<evidence type="ECO:0000256" key="4">
    <source>
        <dbReference type="ARBA" id="ARBA00022692"/>
    </source>
</evidence>
<feature type="transmembrane region" description="Helical" evidence="7">
    <location>
        <begin position="284"/>
        <end position="314"/>
    </location>
</feature>
<dbReference type="InterPro" id="IPR000715">
    <property type="entry name" value="Glycosyl_transferase_4"/>
</dbReference>
<feature type="transmembrane region" description="Helical" evidence="7">
    <location>
        <begin position="243"/>
        <end position="264"/>
    </location>
</feature>
<dbReference type="PROSITE" id="PS01348">
    <property type="entry name" value="MRAY_2"/>
    <property type="match status" value="1"/>
</dbReference>
<dbReference type="EMBL" id="BAABLD010000002">
    <property type="protein sequence ID" value="GAA5159508.1"/>
    <property type="molecule type" value="Genomic_DNA"/>
</dbReference>
<protein>
    <submittedName>
        <fullName evidence="8">MraY family glycosyltransferase</fullName>
    </submittedName>
</protein>
<feature type="transmembrane region" description="Helical" evidence="7">
    <location>
        <begin position="99"/>
        <end position="120"/>
    </location>
</feature>
<keyword evidence="2" id="KW-1003">Cell membrane</keyword>
<keyword evidence="5 7" id="KW-1133">Transmembrane helix</keyword>
<dbReference type="Proteomes" id="UP001500547">
    <property type="component" value="Unassembled WGS sequence"/>
</dbReference>
<accession>A0ABP9QAH4</accession>
<comment type="caution">
    <text evidence="8">The sequence shown here is derived from an EMBL/GenBank/DDBJ whole genome shotgun (WGS) entry which is preliminary data.</text>
</comment>
<feature type="transmembrane region" description="Helical" evidence="7">
    <location>
        <begin position="126"/>
        <end position="147"/>
    </location>
</feature>
<dbReference type="PANTHER" id="PTHR22926:SF3">
    <property type="entry name" value="UNDECAPRENYL-PHOSPHATE ALPHA-N-ACETYLGLUCOSAMINYL 1-PHOSPHATE TRANSFERASE"/>
    <property type="match status" value="1"/>
</dbReference>
<dbReference type="RefSeq" id="WP_345531341.1">
    <property type="nucleotide sequence ID" value="NZ_BAABLD010000002.1"/>
</dbReference>
<evidence type="ECO:0000256" key="1">
    <source>
        <dbReference type="ARBA" id="ARBA00004651"/>
    </source>
</evidence>
<keyword evidence="9" id="KW-1185">Reference proteome</keyword>
<dbReference type="PANTHER" id="PTHR22926">
    <property type="entry name" value="PHOSPHO-N-ACETYLMURAMOYL-PENTAPEPTIDE-TRANSFERASE"/>
    <property type="match status" value="1"/>
</dbReference>
<evidence type="ECO:0000256" key="6">
    <source>
        <dbReference type="ARBA" id="ARBA00023136"/>
    </source>
</evidence>
<keyword evidence="3" id="KW-0808">Transferase</keyword>
<proteinExistence type="predicted"/>
<organism evidence="8 9">
    <name type="scientific">Viridibacterium curvum</name>
    <dbReference type="NCBI Taxonomy" id="1101404"/>
    <lineage>
        <taxon>Bacteria</taxon>
        <taxon>Pseudomonadati</taxon>
        <taxon>Pseudomonadota</taxon>
        <taxon>Betaproteobacteria</taxon>
        <taxon>Rhodocyclales</taxon>
        <taxon>Rhodocyclaceae</taxon>
        <taxon>Viridibacterium</taxon>
    </lineage>
</organism>
<reference evidence="9" key="1">
    <citation type="journal article" date="2019" name="Int. J. Syst. Evol. Microbiol.">
        <title>The Global Catalogue of Microorganisms (GCM) 10K type strain sequencing project: providing services to taxonomists for standard genome sequencing and annotation.</title>
        <authorList>
            <consortium name="The Broad Institute Genomics Platform"/>
            <consortium name="The Broad Institute Genome Sequencing Center for Infectious Disease"/>
            <person name="Wu L."/>
            <person name="Ma J."/>
        </authorList>
    </citation>
    <scope>NUCLEOTIDE SEQUENCE [LARGE SCALE GENOMIC DNA]</scope>
    <source>
        <strain evidence="9">JCM 18715</strain>
    </source>
</reference>
<keyword evidence="4 7" id="KW-0812">Transmembrane</keyword>
<dbReference type="Pfam" id="PF00953">
    <property type="entry name" value="Glycos_transf_4"/>
    <property type="match status" value="1"/>
</dbReference>
<name>A0ABP9QAH4_9RHOO</name>
<gene>
    <name evidence="8" type="ORF">GCM10025770_05880</name>
</gene>
<feature type="transmembrane region" description="Helical" evidence="7">
    <location>
        <begin position="320"/>
        <end position="337"/>
    </location>
</feature>
<evidence type="ECO:0000256" key="7">
    <source>
        <dbReference type="SAM" id="Phobius"/>
    </source>
</evidence>
<evidence type="ECO:0000256" key="2">
    <source>
        <dbReference type="ARBA" id="ARBA00022475"/>
    </source>
</evidence>
<feature type="transmembrane region" description="Helical" evidence="7">
    <location>
        <begin position="159"/>
        <end position="177"/>
    </location>
</feature>
<evidence type="ECO:0000256" key="3">
    <source>
        <dbReference type="ARBA" id="ARBA00022679"/>
    </source>
</evidence>
<dbReference type="InterPro" id="IPR018480">
    <property type="entry name" value="PNAcMuramoyl-5peptid_Trfase_CS"/>
</dbReference>
<evidence type="ECO:0000256" key="5">
    <source>
        <dbReference type="ARBA" id="ARBA00022989"/>
    </source>
</evidence>